<proteinExistence type="predicted"/>
<protein>
    <submittedName>
        <fullName evidence="1">Uncharacterized protein</fullName>
    </submittedName>
</protein>
<accession>A0A4Y2TX21</accession>
<keyword evidence="2" id="KW-1185">Reference proteome</keyword>
<dbReference type="AlphaFoldDB" id="A0A4Y2TX21"/>
<comment type="caution">
    <text evidence="1">The sequence shown here is derived from an EMBL/GenBank/DDBJ whole genome shotgun (WGS) entry which is preliminary data.</text>
</comment>
<gene>
    <name evidence="1" type="ORF">AVEN_160704_1</name>
</gene>
<dbReference type="Proteomes" id="UP000499080">
    <property type="component" value="Unassembled WGS sequence"/>
</dbReference>
<reference evidence="1 2" key="1">
    <citation type="journal article" date="2019" name="Sci. Rep.">
        <title>Orb-weaving spider Araneus ventricosus genome elucidates the spidroin gene catalogue.</title>
        <authorList>
            <person name="Kono N."/>
            <person name="Nakamura H."/>
            <person name="Ohtoshi R."/>
            <person name="Moran D.A.P."/>
            <person name="Shinohara A."/>
            <person name="Yoshida Y."/>
            <person name="Fujiwara M."/>
            <person name="Mori M."/>
            <person name="Tomita M."/>
            <person name="Arakawa K."/>
        </authorList>
    </citation>
    <scope>NUCLEOTIDE SEQUENCE [LARGE SCALE GENOMIC DNA]</scope>
</reference>
<dbReference type="EMBL" id="BGPR01031932">
    <property type="protein sequence ID" value="GBO05239.1"/>
    <property type="molecule type" value="Genomic_DNA"/>
</dbReference>
<evidence type="ECO:0000313" key="1">
    <source>
        <dbReference type="EMBL" id="GBO05239.1"/>
    </source>
</evidence>
<evidence type="ECO:0000313" key="2">
    <source>
        <dbReference type="Proteomes" id="UP000499080"/>
    </source>
</evidence>
<organism evidence="1 2">
    <name type="scientific">Araneus ventricosus</name>
    <name type="common">Orbweaver spider</name>
    <name type="synonym">Epeira ventricosa</name>
    <dbReference type="NCBI Taxonomy" id="182803"/>
    <lineage>
        <taxon>Eukaryota</taxon>
        <taxon>Metazoa</taxon>
        <taxon>Ecdysozoa</taxon>
        <taxon>Arthropoda</taxon>
        <taxon>Chelicerata</taxon>
        <taxon>Arachnida</taxon>
        <taxon>Araneae</taxon>
        <taxon>Araneomorphae</taxon>
        <taxon>Entelegynae</taxon>
        <taxon>Araneoidea</taxon>
        <taxon>Araneidae</taxon>
        <taxon>Araneus</taxon>
    </lineage>
</organism>
<name>A0A4Y2TX21_ARAVE</name>
<sequence length="91" mass="10051">MRSITRKRTDLDQWSANRGSLATLVKLDNKSISTKVGEPKVASVPKVAHPSKVELISFLITPWCDCIVNHVSAVHVAEFEEITLIGLHGMQ</sequence>